<protein>
    <submittedName>
        <fullName evidence="1">Uncharacterized protein</fullName>
    </submittedName>
</protein>
<sequence length="171" mass="19856">MLHPVAFERTVLFKPRPVVGSSNREWVPRSTRYRPYHPEFEAVPEDVTDEWHFTSSPTLEAYLFEFYTKIKNLFDKLPDLATNYYSLCDMARRFENSAKEETSLAFAERLAVITDEHFRDLSDDAAADVSFSTQPTQTRPGYRLLDADFLSMNSELIVLKVWVSMLSEVND</sequence>
<keyword evidence="2" id="KW-1185">Reference proteome</keyword>
<proteinExistence type="predicted"/>
<organism evidence="1 2">
    <name type="scientific">Mycena metata</name>
    <dbReference type="NCBI Taxonomy" id="1033252"/>
    <lineage>
        <taxon>Eukaryota</taxon>
        <taxon>Fungi</taxon>
        <taxon>Dikarya</taxon>
        <taxon>Basidiomycota</taxon>
        <taxon>Agaricomycotina</taxon>
        <taxon>Agaricomycetes</taxon>
        <taxon>Agaricomycetidae</taxon>
        <taxon>Agaricales</taxon>
        <taxon>Marasmiineae</taxon>
        <taxon>Mycenaceae</taxon>
        <taxon>Mycena</taxon>
    </lineage>
</organism>
<gene>
    <name evidence="1" type="ORF">B0H16DRAFT_1488104</name>
</gene>
<evidence type="ECO:0000313" key="2">
    <source>
        <dbReference type="Proteomes" id="UP001215598"/>
    </source>
</evidence>
<dbReference type="Proteomes" id="UP001215598">
    <property type="component" value="Unassembled WGS sequence"/>
</dbReference>
<dbReference type="EMBL" id="JARKIB010000001">
    <property type="protein sequence ID" value="KAJ7785812.1"/>
    <property type="molecule type" value="Genomic_DNA"/>
</dbReference>
<comment type="caution">
    <text evidence="1">The sequence shown here is derived from an EMBL/GenBank/DDBJ whole genome shotgun (WGS) entry which is preliminary data.</text>
</comment>
<evidence type="ECO:0000313" key="1">
    <source>
        <dbReference type="EMBL" id="KAJ7785812.1"/>
    </source>
</evidence>
<reference evidence="1" key="1">
    <citation type="submission" date="2023-03" db="EMBL/GenBank/DDBJ databases">
        <title>Massive genome expansion in bonnet fungi (Mycena s.s.) driven by repeated elements and novel gene families across ecological guilds.</title>
        <authorList>
            <consortium name="Lawrence Berkeley National Laboratory"/>
            <person name="Harder C.B."/>
            <person name="Miyauchi S."/>
            <person name="Viragh M."/>
            <person name="Kuo A."/>
            <person name="Thoen E."/>
            <person name="Andreopoulos B."/>
            <person name="Lu D."/>
            <person name="Skrede I."/>
            <person name="Drula E."/>
            <person name="Henrissat B."/>
            <person name="Morin E."/>
            <person name="Kohler A."/>
            <person name="Barry K."/>
            <person name="LaButti K."/>
            <person name="Morin E."/>
            <person name="Salamov A."/>
            <person name="Lipzen A."/>
            <person name="Mereny Z."/>
            <person name="Hegedus B."/>
            <person name="Baldrian P."/>
            <person name="Stursova M."/>
            <person name="Weitz H."/>
            <person name="Taylor A."/>
            <person name="Grigoriev I.V."/>
            <person name="Nagy L.G."/>
            <person name="Martin F."/>
            <person name="Kauserud H."/>
        </authorList>
    </citation>
    <scope>NUCLEOTIDE SEQUENCE</scope>
    <source>
        <strain evidence="1">CBHHK182m</strain>
    </source>
</reference>
<accession>A0AAD7KIB8</accession>
<name>A0AAD7KIB8_9AGAR</name>
<dbReference type="AlphaFoldDB" id="A0AAD7KIB8"/>